<dbReference type="InterPro" id="IPR005119">
    <property type="entry name" value="LysR_subst-bd"/>
</dbReference>
<evidence type="ECO:0000259" key="5">
    <source>
        <dbReference type="PROSITE" id="PS50931"/>
    </source>
</evidence>
<evidence type="ECO:0000256" key="4">
    <source>
        <dbReference type="ARBA" id="ARBA00023163"/>
    </source>
</evidence>
<dbReference type="Proteomes" id="UP001499854">
    <property type="component" value="Unassembled WGS sequence"/>
</dbReference>
<accession>A0ABP5EM25</accession>
<evidence type="ECO:0000256" key="1">
    <source>
        <dbReference type="ARBA" id="ARBA00009437"/>
    </source>
</evidence>
<dbReference type="PROSITE" id="PS50931">
    <property type="entry name" value="HTH_LYSR"/>
    <property type="match status" value="1"/>
</dbReference>
<dbReference type="Pfam" id="PF00126">
    <property type="entry name" value="HTH_1"/>
    <property type="match status" value="1"/>
</dbReference>
<dbReference type="InterPro" id="IPR000847">
    <property type="entry name" value="LysR_HTH_N"/>
</dbReference>
<name>A0ABP5EM25_9ACTN</name>
<proteinExistence type="inferred from homology"/>
<keyword evidence="3" id="KW-0238">DNA-binding</keyword>
<dbReference type="EMBL" id="BAAAQM010000073">
    <property type="protein sequence ID" value="GAA2002208.1"/>
    <property type="molecule type" value="Genomic_DNA"/>
</dbReference>
<protein>
    <submittedName>
        <fullName evidence="6">LysR family transcriptional regulator</fullName>
    </submittedName>
</protein>
<dbReference type="PANTHER" id="PTHR30346:SF30">
    <property type="entry name" value="SMALL NEUTRAL PROTEASE REGULATORY PROTEIN"/>
    <property type="match status" value="1"/>
</dbReference>
<feature type="domain" description="HTH lysR-type" evidence="5">
    <location>
        <begin position="4"/>
        <end position="61"/>
    </location>
</feature>
<evidence type="ECO:0000256" key="3">
    <source>
        <dbReference type="ARBA" id="ARBA00023125"/>
    </source>
</evidence>
<gene>
    <name evidence="6" type="ORF">GCM10009838_80190</name>
</gene>
<evidence type="ECO:0000313" key="7">
    <source>
        <dbReference type="Proteomes" id="UP001499854"/>
    </source>
</evidence>
<sequence>MERLELRHLRTLCAIADTGSLRRAAVRQGYSQPAMTTQLQRIEHFFGEPLFDRSSTGVAPTPFGTEVVAQAREVLARVDAMGPRDVRPASAPGRTLRLAATNTPMLSGLVVRFRGAAPDHALTVTSVYSSAEIVALLEDGAVDVAVGVDYPGQELRHSAAVAHRGIVTEPTFVALPTGHRLAGRSEISLADLADDAWFVTPDDGAGWPGVFFTACQVAGFHPATVHEFFGDRSQLHAMIAEGLGVAAVQATFAPTAGVAVKPLMGTPLWCRYLLAWRVGAVGDDVVDSIYRSAAAAYRDLIVYAPHLQDWAARTYSSSQM</sequence>
<comment type="similarity">
    <text evidence="1">Belongs to the LysR transcriptional regulatory family.</text>
</comment>
<keyword evidence="2" id="KW-0805">Transcription regulation</keyword>
<dbReference type="RefSeq" id="WP_344662449.1">
    <property type="nucleotide sequence ID" value="NZ_BAAAQM010000073.1"/>
</dbReference>
<dbReference type="Pfam" id="PF03466">
    <property type="entry name" value="LysR_substrate"/>
    <property type="match status" value="1"/>
</dbReference>
<dbReference type="InterPro" id="IPR036390">
    <property type="entry name" value="WH_DNA-bd_sf"/>
</dbReference>
<dbReference type="SUPFAM" id="SSF53850">
    <property type="entry name" value="Periplasmic binding protein-like II"/>
    <property type="match status" value="1"/>
</dbReference>
<keyword evidence="7" id="KW-1185">Reference proteome</keyword>
<comment type="caution">
    <text evidence="6">The sequence shown here is derived from an EMBL/GenBank/DDBJ whole genome shotgun (WGS) entry which is preliminary data.</text>
</comment>
<evidence type="ECO:0000313" key="6">
    <source>
        <dbReference type="EMBL" id="GAA2002208.1"/>
    </source>
</evidence>
<keyword evidence="4" id="KW-0804">Transcription</keyword>
<dbReference type="CDD" id="cd08414">
    <property type="entry name" value="PBP2_LTTR_aromatics_like"/>
    <property type="match status" value="1"/>
</dbReference>
<dbReference type="Gene3D" id="1.10.10.10">
    <property type="entry name" value="Winged helix-like DNA-binding domain superfamily/Winged helix DNA-binding domain"/>
    <property type="match status" value="1"/>
</dbReference>
<dbReference type="PANTHER" id="PTHR30346">
    <property type="entry name" value="TRANSCRIPTIONAL DUAL REGULATOR HCAR-RELATED"/>
    <property type="match status" value="1"/>
</dbReference>
<organism evidence="6 7">
    <name type="scientific">Catenulispora subtropica</name>
    <dbReference type="NCBI Taxonomy" id="450798"/>
    <lineage>
        <taxon>Bacteria</taxon>
        <taxon>Bacillati</taxon>
        <taxon>Actinomycetota</taxon>
        <taxon>Actinomycetes</taxon>
        <taxon>Catenulisporales</taxon>
        <taxon>Catenulisporaceae</taxon>
        <taxon>Catenulispora</taxon>
    </lineage>
</organism>
<dbReference type="Gene3D" id="3.40.190.10">
    <property type="entry name" value="Periplasmic binding protein-like II"/>
    <property type="match status" value="2"/>
</dbReference>
<reference evidence="7" key="1">
    <citation type="journal article" date="2019" name="Int. J. Syst. Evol. Microbiol.">
        <title>The Global Catalogue of Microorganisms (GCM) 10K type strain sequencing project: providing services to taxonomists for standard genome sequencing and annotation.</title>
        <authorList>
            <consortium name="The Broad Institute Genomics Platform"/>
            <consortium name="The Broad Institute Genome Sequencing Center for Infectious Disease"/>
            <person name="Wu L."/>
            <person name="Ma J."/>
        </authorList>
    </citation>
    <scope>NUCLEOTIDE SEQUENCE [LARGE SCALE GENOMIC DNA]</scope>
    <source>
        <strain evidence="7">JCM 16013</strain>
    </source>
</reference>
<dbReference type="SUPFAM" id="SSF46785">
    <property type="entry name" value="Winged helix' DNA-binding domain"/>
    <property type="match status" value="1"/>
</dbReference>
<evidence type="ECO:0000256" key="2">
    <source>
        <dbReference type="ARBA" id="ARBA00023015"/>
    </source>
</evidence>
<dbReference type="InterPro" id="IPR036388">
    <property type="entry name" value="WH-like_DNA-bd_sf"/>
</dbReference>